<proteinExistence type="predicted"/>
<dbReference type="SUPFAM" id="SSF47384">
    <property type="entry name" value="Homodimeric domain of signal transducing histidine kinase"/>
    <property type="match status" value="1"/>
</dbReference>
<dbReference type="Pfam" id="PF00512">
    <property type="entry name" value="HisKA"/>
    <property type="match status" value="1"/>
</dbReference>
<feature type="transmembrane region" description="Helical" evidence="5">
    <location>
        <begin position="368"/>
        <end position="391"/>
    </location>
</feature>
<dbReference type="PANTHER" id="PTHR43547">
    <property type="entry name" value="TWO-COMPONENT HISTIDINE KINASE"/>
    <property type="match status" value="1"/>
</dbReference>
<keyword evidence="3" id="KW-0597">Phosphoprotein</keyword>
<evidence type="ECO:0000313" key="8">
    <source>
        <dbReference type="Proteomes" id="UP001321186"/>
    </source>
</evidence>
<evidence type="ECO:0000313" key="7">
    <source>
        <dbReference type="EMBL" id="MCZ2475682.1"/>
    </source>
</evidence>
<dbReference type="SUPFAM" id="SSF55874">
    <property type="entry name" value="ATPase domain of HSP90 chaperone/DNA topoisomerase II/histidine kinase"/>
    <property type="match status" value="1"/>
</dbReference>
<dbReference type="InterPro" id="IPR003594">
    <property type="entry name" value="HATPase_dom"/>
</dbReference>
<dbReference type="SMART" id="SM00388">
    <property type="entry name" value="HisKA"/>
    <property type="match status" value="1"/>
</dbReference>
<dbReference type="EC" id="2.7.13.3" evidence="2"/>
<dbReference type="Gene3D" id="1.10.287.130">
    <property type="match status" value="1"/>
</dbReference>
<evidence type="ECO:0000256" key="3">
    <source>
        <dbReference type="ARBA" id="ARBA00022553"/>
    </source>
</evidence>
<dbReference type="InterPro" id="IPR005467">
    <property type="entry name" value="His_kinase_dom"/>
</dbReference>
<keyword evidence="8" id="KW-1185">Reference proteome</keyword>
<dbReference type="EMBL" id="JAANOH010000003">
    <property type="protein sequence ID" value="MCZ2475682.1"/>
    <property type="molecule type" value="Genomic_DNA"/>
</dbReference>
<dbReference type="PROSITE" id="PS50109">
    <property type="entry name" value="HIS_KIN"/>
    <property type="match status" value="1"/>
</dbReference>
<dbReference type="SMART" id="SM00387">
    <property type="entry name" value="HATPase_c"/>
    <property type="match status" value="1"/>
</dbReference>
<dbReference type="Proteomes" id="UP001321186">
    <property type="component" value="Unassembled WGS sequence"/>
</dbReference>
<dbReference type="PRINTS" id="PR00344">
    <property type="entry name" value="BCTRLSENSOR"/>
</dbReference>
<keyword evidence="5" id="KW-1133">Transmembrane helix</keyword>
<evidence type="ECO:0000259" key="6">
    <source>
        <dbReference type="PROSITE" id="PS50109"/>
    </source>
</evidence>
<dbReference type="InterPro" id="IPR004358">
    <property type="entry name" value="Sig_transdc_His_kin-like_C"/>
</dbReference>
<accession>A0ABT4JHD1</accession>
<feature type="domain" description="Histidine kinase" evidence="6">
    <location>
        <begin position="410"/>
        <end position="629"/>
    </location>
</feature>
<dbReference type="CDD" id="cd00082">
    <property type="entry name" value="HisKA"/>
    <property type="match status" value="1"/>
</dbReference>
<dbReference type="InterPro" id="IPR036890">
    <property type="entry name" value="HATPase_C_sf"/>
</dbReference>
<comment type="caution">
    <text evidence="7">The sequence shown here is derived from an EMBL/GenBank/DDBJ whole genome shotgun (WGS) entry which is preliminary data.</text>
</comment>
<keyword evidence="5" id="KW-0812">Transmembrane</keyword>
<dbReference type="InterPro" id="IPR036097">
    <property type="entry name" value="HisK_dim/P_sf"/>
</dbReference>
<comment type="catalytic activity">
    <reaction evidence="1">
        <text>ATP + protein L-histidine = ADP + protein N-phospho-L-histidine.</text>
        <dbReference type="EC" id="2.7.13.3"/>
    </reaction>
</comment>
<evidence type="ECO:0000256" key="1">
    <source>
        <dbReference type="ARBA" id="ARBA00000085"/>
    </source>
</evidence>
<protein>
    <recommendedName>
        <fullName evidence="2">histidine kinase</fullName>
        <ecNumber evidence="2">2.7.13.3</ecNumber>
    </recommendedName>
</protein>
<organism evidence="7 8">
    <name type="scientific">Aquirufa ecclesiirivi</name>
    <dbReference type="NCBI Taxonomy" id="2715124"/>
    <lineage>
        <taxon>Bacteria</taxon>
        <taxon>Pseudomonadati</taxon>
        <taxon>Bacteroidota</taxon>
        <taxon>Cytophagia</taxon>
        <taxon>Cytophagales</taxon>
        <taxon>Flectobacillaceae</taxon>
        <taxon>Aquirufa</taxon>
    </lineage>
</organism>
<dbReference type="RefSeq" id="WP_269010321.1">
    <property type="nucleotide sequence ID" value="NZ_JAANOH010000003.1"/>
</dbReference>
<dbReference type="Pfam" id="PF02518">
    <property type="entry name" value="HATPase_c"/>
    <property type="match status" value="1"/>
</dbReference>
<evidence type="ECO:0000256" key="2">
    <source>
        <dbReference type="ARBA" id="ARBA00012438"/>
    </source>
</evidence>
<dbReference type="PANTHER" id="PTHR43547:SF2">
    <property type="entry name" value="HYBRID SIGNAL TRANSDUCTION HISTIDINE KINASE C"/>
    <property type="match status" value="1"/>
</dbReference>
<evidence type="ECO:0000256" key="4">
    <source>
        <dbReference type="SAM" id="Coils"/>
    </source>
</evidence>
<keyword evidence="4" id="KW-0175">Coiled coil</keyword>
<dbReference type="CDD" id="cd00075">
    <property type="entry name" value="HATPase"/>
    <property type="match status" value="1"/>
</dbReference>
<keyword evidence="5" id="KW-0472">Membrane</keyword>
<name>A0ABT4JHD1_9BACT</name>
<evidence type="ECO:0000256" key="5">
    <source>
        <dbReference type="SAM" id="Phobius"/>
    </source>
</evidence>
<dbReference type="InterPro" id="IPR003661">
    <property type="entry name" value="HisK_dim/P_dom"/>
</dbReference>
<reference evidence="7 8" key="1">
    <citation type="submission" date="2020-03" db="EMBL/GenBank/DDBJ databases">
        <authorList>
            <person name="Pitt A."/>
            <person name="Hahn M.W."/>
        </authorList>
    </citation>
    <scope>NUCLEOTIDE SEQUENCE [LARGE SCALE GENOMIC DNA]</scope>
    <source>
        <strain evidence="7 8">5A-MARBSE</strain>
    </source>
</reference>
<sequence length="631" mass="71740">MSQKKIRLIIGLMTLALIGLISFQSYWLGFMLETKKEQLAADIRDGMEKVVRKLEKQELYVLSQKQREYESQQKEIAALEKKLASKSIPVPPLPPQMKDPAFAQHDPLELLTEDFSHEFKINQAELQALKKFQQNEMPNDILYVRKSFMLPNGQIAEVTEEYQINADLKGINRRLREEKQLNDMMGAVKPRVLQELNRIKEANRARAREAKRFNDLNRMRPKFLAQLHQEDQQKTKKINALTINAQKLKEEKAQLQKVLKKTEMAKEVFADFLFKERPITQRVSTKHIDSLIRQELAEKGITMPYVFGIGPKESAENKNWIYTSAGLMKTPRAQSASFITPLFPNDLRPSGQYLQIYFPNQEALVWEAMSFSFLGSALLLLIMIGCFYIAVTTILKQKKLAEVKNDFINNMTHEFKTPISTISLAAQLIQEESNGIKNDSINRYVGIIKEENIRLGRQVERVLQTAQMEKENIVLKKKEVNLNSLIQQVAEMNGPLIQSQGGHLNLLLDAPNAQIEVDEVHISNVLFNLLDNAIKYSNEKPEITISTNASPTSLNIRISDQGIGMAKEVLGSVFEPFYRVPTGNVHNVKGFGLGLSYVKKIVEAHGGTVQVSSLPQIGSTFEINLPFHPTV</sequence>
<dbReference type="Gene3D" id="3.30.565.10">
    <property type="entry name" value="Histidine kinase-like ATPase, C-terminal domain"/>
    <property type="match status" value="1"/>
</dbReference>
<gene>
    <name evidence="7" type="ORF">G9H61_09505</name>
</gene>
<feature type="coiled-coil region" evidence="4">
    <location>
        <begin position="199"/>
        <end position="265"/>
    </location>
</feature>